<sequence>MDVIQERTPAPGQPMSLAFVVNYHPGGSISTSAYVIDDLEEGSCNCMELWRSRNLLYANGFNTKIVGTCNGLLCLCDKTNPGGAISLLNPVTGETLAVPPLPGSAQWGKAVKTGWHEAYSFGYDPVTERYKVVHLPCYFDQTGGFNVLQVFTLGEASWRDVPVPGSSCCLNAGIVSIDGATYWINNNGDECVVSFNLKEDRVVFTKALPKQDNAEHGWILTEVHGKLGVVSSSSVKRGRTEKIEVWVLGDGKDWQGWSRRYSVQMNGIQQELIVRPHLAHGDYVLLTDWKRAVYWHRLRNAGTWQCGERWRLRLVCRRWRDVIQDRTPAPSRPVPLAFVVACADGLEIYASAYVVEDLNDGRGKEIWRTNNPRPILTHDPYRPYYIDDVTNRFDTRMVGTCNGVLCLCDNTVPGGAISLVNPVTGETLAVPRLPGSAQWPPWGMTRHEAYSLGYDAMAERYTVVHVPCYFDKTGGFNAVQVFSPGAPSWRDVPVPGGSCCLQAGIVSVGGATCWITKGMEWVVSFDLREERVAFTKSLPKRQESGYTWHLTAVRGQLGVVCSAKNASRTLEKIEAWVLEDGKEWSRRYSLQVHGVDERIARPHFAHGDHVLLTGSRNQVYGHKLKNTGRWQSEEVRSLKISEKIMPDVQVSGMSGKLKGIFSYVKNAEPFSGS</sequence>
<dbReference type="InterPro" id="IPR017451">
    <property type="entry name" value="F-box-assoc_interact_dom"/>
</dbReference>
<gene>
    <name evidence="2" type="primary">gb02797</name>
    <name evidence="2" type="ORF">PR202_gb02797</name>
</gene>
<dbReference type="InterPro" id="IPR013187">
    <property type="entry name" value="F-box-assoc_dom_typ3"/>
</dbReference>
<dbReference type="PANTHER" id="PTHR31111">
    <property type="entry name" value="BNAA05G37150D PROTEIN-RELATED"/>
    <property type="match status" value="1"/>
</dbReference>
<keyword evidence="3" id="KW-1185">Reference proteome</keyword>
<dbReference type="NCBIfam" id="TIGR01640">
    <property type="entry name" value="F_box_assoc_1"/>
    <property type="match status" value="2"/>
</dbReference>
<feature type="domain" description="F-box associated beta-propeller type 3" evidence="1">
    <location>
        <begin position="396"/>
        <end position="587"/>
    </location>
</feature>
<proteinExistence type="predicted"/>
<dbReference type="Pfam" id="PF08268">
    <property type="entry name" value="FBA_3"/>
    <property type="match status" value="2"/>
</dbReference>
<dbReference type="PANTHER" id="PTHR31111:SF133">
    <property type="entry name" value="OS07G0196600 PROTEIN"/>
    <property type="match status" value="1"/>
</dbReference>
<name>A0AAV5DXZ2_ELECO</name>
<feature type="domain" description="F-box associated beta-propeller type 3" evidence="1">
    <location>
        <begin position="63"/>
        <end position="264"/>
    </location>
</feature>
<evidence type="ECO:0000259" key="1">
    <source>
        <dbReference type="Pfam" id="PF08268"/>
    </source>
</evidence>
<reference evidence="2" key="2">
    <citation type="submission" date="2021-12" db="EMBL/GenBank/DDBJ databases">
        <title>Resequencing data analysis of finger millet.</title>
        <authorList>
            <person name="Hatakeyama M."/>
            <person name="Aluri S."/>
            <person name="Balachadran M.T."/>
            <person name="Sivarajan S.R."/>
            <person name="Poveda L."/>
            <person name="Shimizu-Inatsugi R."/>
            <person name="Schlapbach R."/>
            <person name="Sreeman S.M."/>
            <person name="Shimizu K.K."/>
        </authorList>
    </citation>
    <scope>NUCLEOTIDE SEQUENCE</scope>
</reference>
<accession>A0AAV5DXZ2</accession>
<reference evidence="2" key="1">
    <citation type="journal article" date="2018" name="DNA Res.">
        <title>Multiple hybrid de novo genome assembly of finger millet, an orphan allotetraploid crop.</title>
        <authorList>
            <person name="Hatakeyama M."/>
            <person name="Aluri S."/>
            <person name="Balachadran M.T."/>
            <person name="Sivarajan S.R."/>
            <person name="Patrignani A."/>
            <person name="Gruter S."/>
            <person name="Poveda L."/>
            <person name="Shimizu-Inatsugi R."/>
            <person name="Baeten J."/>
            <person name="Francoijs K.J."/>
            <person name="Nataraja K.N."/>
            <person name="Reddy Y.A.N."/>
            <person name="Phadnis S."/>
            <person name="Ravikumar R.L."/>
            <person name="Schlapbach R."/>
            <person name="Sreeman S.M."/>
            <person name="Shimizu K.K."/>
        </authorList>
    </citation>
    <scope>NUCLEOTIDE SEQUENCE</scope>
</reference>
<organism evidence="2 3">
    <name type="scientific">Eleusine coracana subsp. coracana</name>
    <dbReference type="NCBI Taxonomy" id="191504"/>
    <lineage>
        <taxon>Eukaryota</taxon>
        <taxon>Viridiplantae</taxon>
        <taxon>Streptophyta</taxon>
        <taxon>Embryophyta</taxon>
        <taxon>Tracheophyta</taxon>
        <taxon>Spermatophyta</taxon>
        <taxon>Magnoliopsida</taxon>
        <taxon>Liliopsida</taxon>
        <taxon>Poales</taxon>
        <taxon>Poaceae</taxon>
        <taxon>PACMAD clade</taxon>
        <taxon>Chloridoideae</taxon>
        <taxon>Cynodonteae</taxon>
        <taxon>Eleusininae</taxon>
        <taxon>Eleusine</taxon>
    </lineage>
</organism>
<evidence type="ECO:0000313" key="3">
    <source>
        <dbReference type="Proteomes" id="UP001054889"/>
    </source>
</evidence>
<dbReference type="AlphaFoldDB" id="A0AAV5DXZ2"/>
<dbReference type="EMBL" id="BQKI01000072">
    <property type="protein sequence ID" value="GJN15853.1"/>
    <property type="molecule type" value="Genomic_DNA"/>
</dbReference>
<comment type="caution">
    <text evidence="2">The sequence shown here is derived from an EMBL/GenBank/DDBJ whole genome shotgun (WGS) entry which is preliminary data.</text>
</comment>
<protein>
    <recommendedName>
        <fullName evidence="1">F-box associated beta-propeller type 3 domain-containing protein</fullName>
    </recommendedName>
</protein>
<dbReference type="Proteomes" id="UP001054889">
    <property type="component" value="Unassembled WGS sequence"/>
</dbReference>
<evidence type="ECO:0000313" key="2">
    <source>
        <dbReference type="EMBL" id="GJN15853.1"/>
    </source>
</evidence>